<feature type="compositionally biased region" description="Basic and acidic residues" evidence="1">
    <location>
        <begin position="142"/>
        <end position="168"/>
    </location>
</feature>
<comment type="caution">
    <text evidence="2">The sequence shown here is derived from an EMBL/GenBank/DDBJ whole genome shotgun (WGS) entry which is preliminary data.</text>
</comment>
<organism evidence="2 3">
    <name type="scientific">Phytophthora palmivora</name>
    <dbReference type="NCBI Taxonomy" id="4796"/>
    <lineage>
        <taxon>Eukaryota</taxon>
        <taxon>Sar</taxon>
        <taxon>Stramenopiles</taxon>
        <taxon>Oomycota</taxon>
        <taxon>Peronosporomycetes</taxon>
        <taxon>Peronosporales</taxon>
        <taxon>Peronosporaceae</taxon>
        <taxon>Phytophthora</taxon>
    </lineage>
</organism>
<protein>
    <recommendedName>
        <fullName evidence="4">CCHC-type domain-containing protein</fullName>
    </recommendedName>
</protein>
<accession>A0A2P4XHX9</accession>
<proteinExistence type="predicted"/>
<evidence type="ECO:0000313" key="3">
    <source>
        <dbReference type="Proteomes" id="UP000237271"/>
    </source>
</evidence>
<sequence>MVLSAQSFSDPVLRIRVARQYYHALRRSEGSPLYYLYFQNVAGLRAKLKINDSNAKDRRKHVDHYIETLEDQELADRLTLIRLYDAYDLALRARGRAKSRQKKAAFGSSKYRQKAANPAPAATTKHVRASGSDGSDGSDSDGDSHRRIDLATEPDITPKVESGMEKTDQVQTIHRSTDQATPDPRSRIQIGGSDRNRCSHCGAKKQSDRGCWRRLTCHKCCKRGHPADYCLFV</sequence>
<dbReference type="Proteomes" id="UP000237271">
    <property type="component" value="Unassembled WGS sequence"/>
</dbReference>
<feature type="compositionally biased region" description="Low complexity" evidence="1">
    <location>
        <begin position="114"/>
        <end position="135"/>
    </location>
</feature>
<evidence type="ECO:0000313" key="2">
    <source>
        <dbReference type="EMBL" id="POM65152.1"/>
    </source>
</evidence>
<feature type="region of interest" description="Disordered" evidence="1">
    <location>
        <begin position="98"/>
        <end position="195"/>
    </location>
</feature>
<dbReference type="AlphaFoldDB" id="A0A2P4XHX9"/>
<dbReference type="OrthoDB" id="143603at2759"/>
<evidence type="ECO:0000256" key="1">
    <source>
        <dbReference type="SAM" id="MobiDB-lite"/>
    </source>
</evidence>
<gene>
    <name evidence="2" type="ORF">PHPALM_19184</name>
</gene>
<dbReference type="EMBL" id="NCKW01010526">
    <property type="protein sequence ID" value="POM65152.1"/>
    <property type="molecule type" value="Genomic_DNA"/>
</dbReference>
<keyword evidence="3" id="KW-1185">Reference proteome</keyword>
<feature type="compositionally biased region" description="Polar residues" evidence="1">
    <location>
        <begin position="169"/>
        <end position="180"/>
    </location>
</feature>
<reference evidence="2 3" key="1">
    <citation type="journal article" date="2017" name="Genome Biol. Evol.">
        <title>Phytophthora megakarya and P. palmivora, closely related causal agents of cacao black pod rot, underwent increases in genome sizes and gene numbers by different mechanisms.</title>
        <authorList>
            <person name="Ali S.S."/>
            <person name="Shao J."/>
            <person name="Lary D.J."/>
            <person name="Kronmiller B."/>
            <person name="Shen D."/>
            <person name="Strem M.D."/>
            <person name="Amoako-Attah I."/>
            <person name="Akrofi A.Y."/>
            <person name="Begoude B.A."/>
            <person name="Ten Hoopen G.M."/>
            <person name="Coulibaly K."/>
            <person name="Kebe B.I."/>
            <person name="Melnick R.L."/>
            <person name="Guiltinan M.J."/>
            <person name="Tyler B.M."/>
            <person name="Meinhardt L.W."/>
            <person name="Bailey B.A."/>
        </authorList>
    </citation>
    <scope>NUCLEOTIDE SEQUENCE [LARGE SCALE GENOMIC DNA]</scope>
    <source>
        <strain evidence="3">sbr112.9</strain>
    </source>
</reference>
<name>A0A2P4XHX9_9STRA</name>
<evidence type="ECO:0008006" key="4">
    <source>
        <dbReference type="Google" id="ProtNLM"/>
    </source>
</evidence>